<evidence type="ECO:0000313" key="3">
    <source>
        <dbReference type="Proteomes" id="UP000177006"/>
    </source>
</evidence>
<evidence type="ECO:0000256" key="1">
    <source>
        <dbReference type="SAM" id="Phobius"/>
    </source>
</evidence>
<reference evidence="2 3" key="1">
    <citation type="journal article" date="2016" name="Nat. Commun.">
        <title>Thousands of microbial genomes shed light on interconnected biogeochemical processes in an aquifer system.</title>
        <authorList>
            <person name="Anantharaman K."/>
            <person name="Brown C.T."/>
            <person name="Hug L.A."/>
            <person name="Sharon I."/>
            <person name="Castelle C.J."/>
            <person name="Probst A.J."/>
            <person name="Thomas B.C."/>
            <person name="Singh A."/>
            <person name="Wilkins M.J."/>
            <person name="Karaoz U."/>
            <person name="Brodie E.L."/>
            <person name="Williams K.H."/>
            <person name="Hubbard S.S."/>
            <person name="Banfield J.F."/>
        </authorList>
    </citation>
    <scope>NUCLEOTIDE SEQUENCE [LARGE SCALE GENOMIC DNA]</scope>
</reference>
<dbReference type="EMBL" id="MEZK01000014">
    <property type="protein sequence ID" value="OGD62956.1"/>
    <property type="molecule type" value="Genomic_DNA"/>
</dbReference>
<keyword evidence="1" id="KW-1133">Transmembrane helix</keyword>
<comment type="caution">
    <text evidence="2">The sequence shown here is derived from an EMBL/GenBank/DDBJ whole genome shotgun (WGS) entry which is preliminary data.</text>
</comment>
<feature type="transmembrane region" description="Helical" evidence="1">
    <location>
        <begin position="9"/>
        <end position="27"/>
    </location>
</feature>
<evidence type="ECO:0000313" key="2">
    <source>
        <dbReference type="EMBL" id="OGD62956.1"/>
    </source>
</evidence>
<gene>
    <name evidence="2" type="ORF">A2160_04290</name>
</gene>
<organism evidence="2 3">
    <name type="scientific">Candidatus Beckwithbacteria bacterium RBG_13_42_9</name>
    <dbReference type="NCBI Taxonomy" id="1797457"/>
    <lineage>
        <taxon>Bacteria</taxon>
        <taxon>Candidatus Beckwithiibacteriota</taxon>
    </lineage>
</organism>
<protein>
    <submittedName>
        <fullName evidence="2">Uncharacterized protein</fullName>
    </submittedName>
</protein>
<feature type="transmembrane region" description="Helical" evidence="1">
    <location>
        <begin position="174"/>
        <end position="190"/>
    </location>
</feature>
<keyword evidence="1" id="KW-0472">Membrane</keyword>
<proteinExistence type="predicted"/>
<dbReference type="AlphaFoldDB" id="A0A1F5E6M3"/>
<keyword evidence="1" id="KW-0812">Transmembrane</keyword>
<accession>A0A1F5E6M3</accession>
<feature type="transmembrane region" description="Helical" evidence="1">
    <location>
        <begin position="33"/>
        <end position="55"/>
    </location>
</feature>
<dbReference type="Proteomes" id="UP000177006">
    <property type="component" value="Unassembled WGS sequence"/>
</dbReference>
<name>A0A1F5E6M3_9BACT</name>
<sequence>MAAVFPKTIVFYSYFSGIALWYGLRIYQSGQYLNWQAWLPVGGWLLGGFIGRWLLSLDRLVDVYLTHPETQLSNYVRYYLQKGQFRWAWATLEKRKQEQQRLTFRSALFQAVWVGLVVFVATSTSSLLGKAIVMGLGLHLLLDEWKDYLTNPKVLSQWLFWQIKREVSLTEEKIFLWLVTGVFLFATLLLL</sequence>